<comment type="caution">
    <text evidence="3">The sequence shown here is derived from an EMBL/GenBank/DDBJ whole genome shotgun (WGS) entry which is preliminary data.</text>
</comment>
<reference evidence="3 4" key="1">
    <citation type="submission" date="2019-07" db="EMBL/GenBank/DDBJ databases">
        <title>New species of Amycolatopsis and Streptomyces.</title>
        <authorList>
            <person name="Duangmal K."/>
            <person name="Teo W.F.A."/>
            <person name="Lipun K."/>
        </authorList>
    </citation>
    <scope>NUCLEOTIDE SEQUENCE [LARGE SCALE GENOMIC DNA]</scope>
    <source>
        <strain evidence="3 4">TISTR 2346</strain>
    </source>
</reference>
<dbReference type="EMBL" id="VJZE01000002">
    <property type="protein sequence ID" value="MPY38501.1"/>
    <property type="molecule type" value="Genomic_DNA"/>
</dbReference>
<evidence type="ECO:0000256" key="1">
    <source>
        <dbReference type="SAM" id="MobiDB-lite"/>
    </source>
</evidence>
<dbReference type="Proteomes" id="UP000326979">
    <property type="component" value="Unassembled WGS sequence"/>
</dbReference>
<evidence type="ECO:0000259" key="2">
    <source>
        <dbReference type="Pfam" id="PF03771"/>
    </source>
</evidence>
<name>A0A5N8VTD1_9ACTN</name>
<feature type="region of interest" description="Disordered" evidence="1">
    <location>
        <begin position="1"/>
        <end position="40"/>
    </location>
</feature>
<dbReference type="AlphaFoldDB" id="A0A5N8VTD1"/>
<accession>A0A5N8VTD1</accession>
<dbReference type="OrthoDB" id="4204566at2"/>
<sequence length="207" mass="21958">MPLNASTSSTEQSRTSASQPAVSSAIRSDTTNPDRHGHGKAEASLDLIDGCHGCLADTGLTRTHRPTNLEEISSQLAVRLQQTPTASLPVEVTAHSKSKSTPSEKPHVAKGVADEHGPVPNGLHHHHRGAADPRVTDQRRPIPEDGRVYVGWFPTGRPDADREAWVIAVSGTASQASWSTSFTSETPTELIVSFIGTLIATPSRPAA</sequence>
<keyword evidence="4" id="KW-1185">Reference proteome</keyword>
<feature type="compositionally biased region" description="Basic and acidic residues" evidence="1">
    <location>
        <begin position="129"/>
        <end position="141"/>
    </location>
</feature>
<dbReference type="Pfam" id="PF03771">
    <property type="entry name" value="SPDY"/>
    <property type="match status" value="1"/>
</dbReference>
<feature type="compositionally biased region" description="Polar residues" evidence="1">
    <location>
        <begin position="1"/>
        <end position="31"/>
    </location>
</feature>
<protein>
    <submittedName>
        <fullName evidence="3">DUF317 domain-containing protein</fullName>
    </submittedName>
</protein>
<dbReference type="InterPro" id="IPR005523">
    <property type="entry name" value="DUF317_SPDY"/>
</dbReference>
<gene>
    <name evidence="3" type="ORF">FNH04_00530</name>
</gene>
<organism evidence="3 4">
    <name type="scientific">Streptomyces phyllanthi</name>
    <dbReference type="NCBI Taxonomy" id="1803180"/>
    <lineage>
        <taxon>Bacteria</taxon>
        <taxon>Bacillati</taxon>
        <taxon>Actinomycetota</taxon>
        <taxon>Actinomycetes</taxon>
        <taxon>Kitasatosporales</taxon>
        <taxon>Streptomycetaceae</taxon>
        <taxon>Streptomyces</taxon>
    </lineage>
</organism>
<feature type="region of interest" description="Disordered" evidence="1">
    <location>
        <begin position="92"/>
        <end position="141"/>
    </location>
</feature>
<feature type="compositionally biased region" description="Basic and acidic residues" evidence="1">
    <location>
        <begin position="102"/>
        <end position="117"/>
    </location>
</feature>
<evidence type="ECO:0000313" key="4">
    <source>
        <dbReference type="Proteomes" id="UP000326979"/>
    </source>
</evidence>
<feature type="domain" description="DUF317" evidence="2">
    <location>
        <begin position="145"/>
        <end position="203"/>
    </location>
</feature>
<proteinExistence type="predicted"/>
<evidence type="ECO:0000313" key="3">
    <source>
        <dbReference type="EMBL" id="MPY38501.1"/>
    </source>
</evidence>